<comment type="subcellular location">
    <subcellularLocation>
        <location evidence="1">Cell outer membrane</location>
        <topology evidence="1">Multi-pass membrane protein</topology>
    </subcellularLocation>
</comment>
<dbReference type="InterPro" id="IPR037066">
    <property type="entry name" value="Plug_dom_sf"/>
</dbReference>
<sequence length="1102" mass="119814">MQTRFRFRVLSAFGALVTALVLVVPSLGAQQGGTVTGRVTDAATLEPIAAVQVFISALDLGGLTQQNGRYLLQNVPAGTHTLSVSRIGYRTVEAQITVGGGATVEQNFAVSEEALQLDAIVVTGTVGGTQRRSIGNAVTVVDAAAITAQVPITSMQQMLAARTPGLNFTRSSGGLGTGSSINIRGFSSILIGNQPLIYVDGIRVDNSFGLGPENGYSDGGGSRDSGGSGGSALDDINPEDIESIEIIKGPAAATLYGTEASAGVIQIITKRGAVGAPEFTMTARVGTNYMVHPARTIGHQFGCRAGRNYYGTPSGWNRREDDCPEAELIKFNIYDYHAGLITERNPDVVAANPTGPRDLFSNGFSQSYNLGVTGGTETVRYFIAGDWRDATGIVPWNTQDRINLRTNVDIVFSDDFSVSFRGAYQEGNTRYTFAHPYQGGAYTELVYAQSQHLINHPLNDSTATGGLNGDGLCPADINGVIRACDPAHAPTAGVRGDADGFYERDPDHYSTVESIRDYSRFTTSVTAQHSVGDWLNQRLVLGIDNSWTENSLLVPRSVGIPTFPFPSTSDGEIQLSQPISTRFSFDYNASGVYEPNATWQFVTSAGVQYNRSNTNRIESIGHILPSPLFVNLQNATDFDDPEHRVNEGRSLGFFVQEQIGWNGRFFLTAAVRADDHSAFGEFFERQYYPKLSGTWTISEESFWGIDQINSLRIRTAWGAAGRQPGTFSRTPQYQVATGPGGSAPAIRLASPGNVNVGPETSQEWEGGFDIAFFDDRVFGEFTYFQQWVFDAIVRTDLAPSEGFTGGIEANMGSMENKGWEASIDWTVIDSDNLGFNVRVSGDHTANKITYLNPLADTDVNFKEGYFFPNVVFTITDSAKFTDPHPDSIYVSGLTTYCDFGDPLSPEGLSRGGPSVPCSVTNAADQELMAAAAYPAYTWSIAPTLRLLQNQLEIYALAEGSYGRWLANIDADQRGTSSLSNYTTRSNSRQSSIFTDGNWYGSRQQRDERYTGRYSADFWKLREVGARYQIPQSALASLGIDRASVSASMTNVWTIWRKQWRDRGNVRIPDVETVAAYSNEPNFTYGGEFPGIAAFNMNVRVSF</sequence>
<dbReference type="GO" id="GO:0044718">
    <property type="term" value="P:siderophore transmembrane transport"/>
    <property type="evidence" value="ECO:0007669"/>
    <property type="project" value="TreeGrafter"/>
</dbReference>
<keyword evidence="8" id="KW-0998">Cell outer membrane</keyword>
<evidence type="ECO:0000256" key="1">
    <source>
        <dbReference type="ARBA" id="ARBA00004571"/>
    </source>
</evidence>
<keyword evidence="7" id="KW-0675">Receptor</keyword>
<evidence type="ECO:0000256" key="8">
    <source>
        <dbReference type="ARBA" id="ARBA00023237"/>
    </source>
</evidence>
<dbReference type="AlphaFoldDB" id="A0A381NZX4"/>
<proteinExistence type="predicted"/>
<dbReference type="Gene3D" id="2.60.40.1120">
    <property type="entry name" value="Carboxypeptidase-like, regulatory domain"/>
    <property type="match status" value="1"/>
</dbReference>
<dbReference type="GO" id="GO:0015344">
    <property type="term" value="F:siderophore uptake transmembrane transporter activity"/>
    <property type="evidence" value="ECO:0007669"/>
    <property type="project" value="TreeGrafter"/>
</dbReference>
<dbReference type="SUPFAM" id="SSF49452">
    <property type="entry name" value="Starch-binding domain-like"/>
    <property type="match status" value="1"/>
</dbReference>
<protein>
    <recommendedName>
        <fullName evidence="13">TonB-dependent receptor plug domain-containing protein</fullName>
    </recommendedName>
</protein>
<evidence type="ECO:0000256" key="9">
    <source>
        <dbReference type="SAM" id="MobiDB-lite"/>
    </source>
</evidence>
<dbReference type="Pfam" id="PF00593">
    <property type="entry name" value="TonB_dep_Rec_b-barrel"/>
    <property type="match status" value="1"/>
</dbReference>
<dbReference type="InterPro" id="IPR023996">
    <property type="entry name" value="TonB-dep_OMP_SusC/RagA"/>
</dbReference>
<keyword evidence="3" id="KW-0812">Transmembrane</keyword>
<dbReference type="InterPro" id="IPR000531">
    <property type="entry name" value="Beta-barrel_TonB"/>
</dbReference>
<keyword evidence="2" id="KW-0813">Transport</keyword>
<keyword evidence="4" id="KW-0732">Signal</keyword>
<feature type="region of interest" description="Disordered" evidence="9">
    <location>
        <begin position="213"/>
        <end position="235"/>
    </location>
</feature>
<dbReference type="InterPro" id="IPR036942">
    <property type="entry name" value="Beta-barrel_TonB_sf"/>
</dbReference>
<evidence type="ECO:0000313" key="12">
    <source>
        <dbReference type="EMBL" id="SUZ59438.1"/>
    </source>
</evidence>
<evidence type="ECO:0000259" key="10">
    <source>
        <dbReference type="Pfam" id="PF00593"/>
    </source>
</evidence>
<reference evidence="12" key="1">
    <citation type="submission" date="2018-05" db="EMBL/GenBank/DDBJ databases">
        <authorList>
            <person name="Lanie J.A."/>
            <person name="Ng W.-L."/>
            <person name="Kazmierczak K.M."/>
            <person name="Andrzejewski T.M."/>
            <person name="Davidsen T.M."/>
            <person name="Wayne K.J."/>
            <person name="Tettelin H."/>
            <person name="Glass J.I."/>
            <person name="Rusch D."/>
            <person name="Podicherti R."/>
            <person name="Tsui H.-C.T."/>
            <person name="Winkler M.E."/>
        </authorList>
    </citation>
    <scope>NUCLEOTIDE SEQUENCE</scope>
</reference>
<feature type="domain" description="TonB-dependent receptor-like beta-barrel" evidence="10">
    <location>
        <begin position="497"/>
        <end position="870"/>
    </location>
</feature>
<keyword evidence="5" id="KW-0798">TonB box</keyword>
<dbReference type="EMBL" id="UINC01000677">
    <property type="protein sequence ID" value="SUZ59438.1"/>
    <property type="molecule type" value="Genomic_DNA"/>
</dbReference>
<feature type="compositionally biased region" description="Gly residues" evidence="9">
    <location>
        <begin position="217"/>
        <end position="230"/>
    </location>
</feature>
<dbReference type="PANTHER" id="PTHR30069:SF29">
    <property type="entry name" value="HEMOGLOBIN AND HEMOGLOBIN-HAPTOGLOBIN-BINDING PROTEIN 1-RELATED"/>
    <property type="match status" value="1"/>
</dbReference>
<evidence type="ECO:0000259" key="11">
    <source>
        <dbReference type="Pfam" id="PF07715"/>
    </source>
</evidence>
<dbReference type="GO" id="GO:0009279">
    <property type="term" value="C:cell outer membrane"/>
    <property type="evidence" value="ECO:0007669"/>
    <property type="project" value="UniProtKB-SubCell"/>
</dbReference>
<feature type="domain" description="TonB-dependent receptor plug" evidence="11">
    <location>
        <begin position="132"/>
        <end position="264"/>
    </location>
</feature>
<dbReference type="GO" id="GO:0030246">
    <property type="term" value="F:carbohydrate binding"/>
    <property type="evidence" value="ECO:0007669"/>
    <property type="project" value="InterPro"/>
</dbReference>
<dbReference type="Pfam" id="PF07715">
    <property type="entry name" value="Plug"/>
    <property type="match status" value="1"/>
</dbReference>
<dbReference type="SUPFAM" id="SSF56935">
    <property type="entry name" value="Porins"/>
    <property type="match status" value="1"/>
</dbReference>
<dbReference type="InterPro" id="IPR012910">
    <property type="entry name" value="Plug_dom"/>
</dbReference>
<evidence type="ECO:0000256" key="6">
    <source>
        <dbReference type="ARBA" id="ARBA00023136"/>
    </source>
</evidence>
<dbReference type="NCBIfam" id="TIGR04056">
    <property type="entry name" value="OMP_RagA_SusC"/>
    <property type="match status" value="1"/>
</dbReference>
<evidence type="ECO:0000256" key="2">
    <source>
        <dbReference type="ARBA" id="ARBA00022448"/>
    </source>
</evidence>
<accession>A0A381NZX4</accession>
<organism evidence="12">
    <name type="scientific">marine metagenome</name>
    <dbReference type="NCBI Taxonomy" id="408172"/>
    <lineage>
        <taxon>unclassified sequences</taxon>
        <taxon>metagenomes</taxon>
        <taxon>ecological metagenomes</taxon>
    </lineage>
</organism>
<name>A0A381NZX4_9ZZZZ</name>
<dbReference type="PROSITE" id="PS52016">
    <property type="entry name" value="TONB_DEPENDENT_REC_3"/>
    <property type="match status" value="1"/>
</dbReference>
<evidence type="ECO:0000256" key="7">
    <source>
        <dbReference type="ARBA" id="ARBA00023170"/>
    </source>
</evidence>
<dbReference type="PANTHER" id="PTHR30069">
    <property type="entry name" value="TONB-DEPENDENT OUTER MEMBRANE RECEPTOR"/>
    <property type="match status" value="1"/>
</dbReference>
<dbReference type="Gene3D" id="2.40.170.20">
    <property type="entry name" value="TonB-dependent receptor, beta-barrel domain"/>
    <property type="match status" value="1"/>
</dbReference>
<evidence type="ECO:0000256" key="3">
    <source>
        <dbReference type="ARBA" id="ARBA00022692"/>
    </source>
</evidence>
<dbReference type="Pfam" id="PF13715">
    <property type="entry name" value="CarbopepD_reg_2"/>
    <property type="match status" value="1"/>
</dbReference>
<gene>
    <name evidence="12" type="ORF">METZ01_LOCUS12292</name>
</gene>
<evidence type="ECO:0000256" key="4">
    <source>
        <dbReference type="ARBA" id="ARBA00022729"/>
    </source>
</evidence>
<keyword evidence="6" id="KW-0472">Membrane</keyword>
<dbReference type="Gene3D" id="2.170.130.10">
    <property type="entry name" value="TonB-dependent receptor, plug domain"/>
    <property type="match status" value="1"/>
</dbReference>
<evidence type="ECO:0000256" key="5">
    <source>
        <dbReference type="ARBA" id="ARBA00023077"/>
    </source>
</evidence>
<dbReference type="InterPro" id="IPR039426">
    <property type="entry name" value="TonB-dep_rcpt-like"/>
</dbReference>
<dbReference type="InterPro" id="IPR013784">
    <property type="entry name" value="Carb-bd-like_fold"/>
</dbReference>
<evidence type="ECO:0008006" key="13">
    <source>
        <dbReference type="Google" id="ProtNLM"/>
    </source>
</evidence>